<evidence type="ECO:0000313" key="4">
    <source>
        <dbReference type="EMBL" id="KNH03142.1"/>
    </source>
</evidence>
<organism evidence="4 5">
    <name type="scientific">Qipengyuania citrea LAMA 915</name>
    <dbReference type="NCBI Taxonomy" id="1306953"/>
    <lineage>
        <taxon>Bacteria</taxon>
        <taxon>Pseudomonadati</taxon>
        <taxon>Pseudomonadota</taxon>
        <taxon>Alphaproteobacteria</taxon>
        <taxon>Sphingomonadales</taxon>
        <taxon>Erythrobacteraceae</taxon>
        <taxon>Qipengyuania</taxon>
    </lineage>
</organism>
<keyword evidence="2" id="KW-0812">Transmembrane</keyword>
<evidence type="ECO:0000256" key="2">
    <source>
        <dbReference type="SAM" id="Phobius"/>
    </source>
</evidence>
<dbReference type="AlphaFoldDB" id="A0A0L1KH55"/>
<dbReference type="STRING" id="1306953.J121_2924"/>
<keyword evidence="2" id="KW-0472">Membrane</keyword>
<feature type="transmembrane region" description="Helical" evidence="2">
    <location>
        <begin position="151"/>
        <end position="175"/>
    </location>
</feature>
<evidence type="ECO:0000256" key="1">
    <source>
        <dbReference type="SAM" id="MobiDB-lite"/>
    </source>
</evidence>
<gene>
    <name evidence="4" type="ORF">J121_2924</name>
</gene>
<proteinExistence type="predicted"/>
<evidence type="ECO:0000259" key="3">
    <source>
        <dbReference type="Pfam" id="PF13717"/>
    </source>
</evidence>
<reference evidence="4" key="1">
    <citation type="submission" date="2015-02" db="EMBL/GenBank/DDBJ databases">
        <authorList>
            <person name="Chooi Y.-H."/>
        </authorList>
    </citation>
    <scope>NUCLEOTIDE SEQUENCE [LARGE SCALE GENOMIC DNA]</scope>
    <source>
        <strain evidence="4">LAMA 915</strain>
    </source>
</reference>
<comment type="caution">
    <text evidence="4">The sequence shown here is derived from an EMBL/GenBank/DDBJ whole genome shotgun (WGS) entry which is preliminary data.</text>
</comment>
<dbReference type="InterPro" id="IPR011723">
    <property type="entry name" value="Znf/thioredoxin_put"/>
</dbReference>
<name>A0A0L1KH55_9SPHN</name>
<dbReference type="Pfam" id="PF13717">
    <property type="entry name" value="Zn_ribbon_4"/>
    <property type="match status" value="1"/>
</dbReference>
<dbReference type="NCBIfam" id="TIGR02098">
    <property type="entry name" value="MJ0042_CXXC"/>
    <property type="match status" value="1"/>
</dbReference>
<sequence>MIIACPACSTRYVVPDSAIGIDGRTVRCAKCKHSWFQDGPDADRLTPGDMGPVSRPVPAAAPAPPPPPPPPAASAADTQEQPDPAAKPGFTFAETPDRPVPADGPDFDETAPPYGEVQDDLPPAPAAEIDEGPSRFEHAPPFRPRRNIAKLWTWAAAIFAAIALATIAAVNYVGLPEWVPVSRPLFGVAEPDLELAFPVEEQERRTLPNGTEFFGARIIVTNTARESRPIPPILIVLRDQRERQVYSWVVQPPQSTLAPGEELTINEAVTDVPKSAVFADIGWAPR</sequence>
<keyword evidence="2" id="KW-1133">Transmembrane helix</keyword>
<evidence type="ECO:0000313" key="5">
    <source>
        <dbReference type="Proteomes" id="UP000037446"/>
    </source>
</evidence>
<accession>A0A0L1KH55</accession>
<dbReference type="EMBL" id="JYNE01000017">
    <property type="protein sequence ID" value="KNH03142.1"/>
    <property type="molecule type" value="Genomic_DNA"/>
</dbReference>
<feature type="region of interest" description="Disordered" evidence="1">
    <location>
        <begin position="35"/>
        <end position="141"/>
    </location>
</feature>
<feature type="compositionally biased region" description="Pro residues" evidence="1">
    <location>
        <begin position="59"/>
        <end position="72"/>
    </location>
</feature>
<dbReference type="RefSeq" id="WP_050599489.1">
    <property type="nucleotide sequence ID" value="NZ_JYNE01000017.1"/>
</dbReference>
<dbReference type="PATRIC" id="fig|1306953.7.peg.3030"/>
<protein>
    <submittedName>
        <fullName evidence="4">Zinc finger thioredoxin</fullName>
    </submittedName>
</protein>
<dbReference type="Proteomes" id="UP000037446">
    <property type="component" value="Unassembled WGS sequence"/>
</dbReference>
<feature type="domain" description="Zinc finger/thioredoxin putative" evidence="3">
    <location>
        <begin position="1"/>
        <end position="36"/>
    </location>
</feature>